<evidence type="ECO:0000313" key="2">
    <source>
        <dbReference type="EMBL" id="KAA0044405.1"/>
    </source>
</evidence>
<feature type="region of interest" description="Disordered" evidence="1">
    <location>
        <begin position="104"/>
        <end position="147"/>
    </location>
</feature>
<dbReference type="Pfam" id="PF05553">
    <property type="entry name" value="DUF761"/>
    <property type="match status" value="1"/>
</dbReference>
<comment type="caution">
    <text evidence="2">The sequence shown here is derived from an EMBL/GenBank/DDBJ whole genome shotgun (WGS) entry which is preliminary data.</text>
</comment>
<protein>
    <submittedName>
        <fullName evidence="2">DUF761 domain-containing protein</fullName>
    </submittedName>
</protein>
<proteinExistence type="predicted"/>
<feature type="region of interest" description="Disordered" evidence="1">
    <location>
        <begin position="1"/>
        <end position="21"/>
    </location>
</feature>
<evidence type="ECO:0000313" key="4">
    <source>
        <dbReference type="Proteomes" id="UP000321393"/>
    </source>
</evidence>
<dbReference type="EMBL" id="SSTD01001661">
    <property type="protein sequence ID" value="TYK29532.1"/>
    <property type="molecule type" value="Genomic_DNA"/>
</dbReference>
<evidence type="ECO:0000256" key="1">
    <source>
        <dbReference type="SAM" id="MobiDB-lite"/>
    </source>
</evidence>
<name>A0A5A7TSQ6_CUCMM</name>
<dbReference type="Proteomes" id="UP000321393">
    <property type="component" value="Unassembled WGS sequence"/>
</dbReference>
<dbReference type="PANTHER" id="PTHR36378:SF1">
    <property type="entry name" value="COTTON FIBER PROTEIN"/>
    <property type="match status" value="1"/>
</dbReference>
<dbReference type="OrthoDB" id="1926607at2759"/>
<dbReference type="STRING" id="1194695.A0A5A7TSQ6"/>
<accession>A0A5A7TSQ6</accession>
<dbReference type="AlphaFoldDB" id="A0A5A7TSQ6"/>
<evidence type="ECO:0000313" key="3">
    <source>
        <dbReference type="EMBL" id="TYK29532.1"/>
    </source>
</evidence>
<organism evidence="2 4">
    <name type="scientific">Cucumis melo var. makuwa</name>
    <name type="common">Oriental melon</name>
    <dbReference type="NCBI Taxonomy" id="1194695"/>
    <lineage>
        <taxon>Eukaryota</taxon>
        <taxon>Viridiplantae</taxon>
        <taxon>Streptophyta</taxon>
        <taxon>Embryophyta</taxon>
        <taxon>Tracheophyta</taxon>
        <taxon>Spermatophyta</taxon>
        <taxon>Magnoliopsida</taxon>
        <taxon>eudicotyledons</taxon>
        <taxon>Gunneridae</taxon>
        <taxon>Pentapetalae</taxon>
        <taxon>rosids</taxon>
        <taxon>fabids</taxon>
        <taxon>Cucurbitales</taxon>
        <taxon>Cucurbitaceae</taxon>
        <taxon>Benincaseae</taxon>
        <taxon>Cucumis</taxon>
    </lineage>
</organism>
<dbReference type="PANTHER" id="PTHR36378">
    <property type="entry name" value="COTTON FIBER PROTEIN"/>
    <property type="match status" value="1"/>
</dbReference>
<dbReference type="Proteomes" id="UP000321947">
    <property type="component" value="Unassembled WGS sequence"/>
</dbReference>
<reference evidence="4 5" key="1">
    <citation type="submission" date="2019-08" db="EMBL/GenBank/DDBJ databases">
        <title>Draft genome sequences of two oriental melons (Cucumis melo L. var makuwa).</title>
        <authorList>
            <person name="Kwon S.-Y."/>
        </authorList>
    </citation>
    <scope>NUCLEOTIDE SEQUENCE [LARGE SCALE GENOMIC DNA]</scope>
    <source>
        <strain evidence="5">cv. Chang Bougi</strain>
        <strain evidence="4">cv. SW 3</strain>
        <tissue evidence="2">Leaf</tissue>
    </source>
</reference>
<evidence type="ECO:0000313" key="5">
    <source>
        <dbReference type="Proteomes" id="UP000321947"/>
    </source>
</evidence>
<dbReference type="InterPro" id="IPR008480">
    <property type="entry name" value="DUF761_pln"/>
</dbReference>
<dbReference type="EMBL" id="SSTE01014815">
    <property type="protein sequence ID" value="KAA0044405.1"/>
    <property type="molecule type" value="Genomic_DNA"/>
</dbReference>
<feature type="compositionally biased region" description="Polar residues" evidence="1">
    <location>
        <begin position="10"/>
        <end position="21"/>
    </location>
</feature>
<gene>
    <name evidence="3" type="ORF">E5676_scaffold655G001350</name>
    <name evidence="2" type="ORF">E6C27_scaffold46G001340</name>
</gene>
<sequence length="220" mass="24673">MTEQPIGVMTVNSSSSSPPRETVVQIITNDETSYDNDHVKVDEYCAPKKKKRSTNILKVALKLLRQRSRKPNVTNVPAAIDVGSKGMWNRLVGAMRPLHLQSDESTTIPSLPTSTDPHPPPPLFPSSPSVDNFEDVNSSSSSSVDGMSRYASVDNLQALDQNDEEEEERNNDKFYANMDGEDEMIDAKAEMFIAQFYEQIKLQRSESDVRYNEMIKRSIG</sequence>